<evidence type="ECO:0000313" key="2">
    <source>
        <dbReference type="Proteomes" id="UP000002640"/>
    </source>
</evidence>
<organism evidence="1 2">
    <name type="scientific">Phytophthora sojae (strain P6497)</name>
    <name type="common">Soybean stem and root rot agent</name>
    <name type="synonym">Phytophthora megasperma f. sp. glycines</name>
    <dbReference type="NCBI Taxonomy" id="1094619"/>
    <lineage>
        <taxon>Eukaryota</taxon>
        <taxon>Sar</taxon>
        <taxon>Stramenopiles</taxon>
        <taxon>Oomycota</taxon>
        <taxon>Peronosporomycetes</taxon>
        <taxon>Peronosporales</taxon>
        <taxon>Peronosporaceae</taxon>
        <taxon>Phytophthora</taxon>
    </lineage>
</organism>
<dbReference type="KEGG" id="psoj:PHYSODRAFT_335588"/>
<dbReference type="InParanoid" id="G4ZQT2"/>
<name>G4ZQT2_PHYSP</name>
<proteinExistence type="predicted"/>
<dbReference type="AlphaFoldDB" id="G4ZQT2"/>
<dbReference type="GeneID" id="20647048"/>
<reference evidence="1 2" key="1">
    <citation type="journal article" date="2006" name="Science">
        <title>Phytophthora genome sequences uncover evolutionary origins and mechanisms of pathogenesis.</title>
        <authorList>
            <person name="Tyler B.M."/>
            <person name="Tripathy S."/>
            <person name="Zhang X."/>
            <person name="Dehal P."/>
            <person name="Jiang R.H."/>
            <person name="Aerts A."/>
            <person name="Arredondo F.D."/>
            <person name="Baxter L."/>
            <person name="Bensasson D."/>
            <person name="Beynon J.L."/>
            <person name="Chapman J."/>
            <person name="Damasceno C.M."/>
            <person name="Dorrance A.E."/>
            <person name="Dou D."/>
            <person name="Dickerman A.W."/>
            <person name="Dubchak I.L."/>
            <person name="Garbelotto M."/>
            <person name="Gijzen M."/>
            <person name="Gordon S.G."/>
            <person name="Govers F."/>
            <person name="Grunwald N.J."/>
            <person name="Huang W."/>
            <person name="Ivors K.L."/>
            <person name="Jones R.W."/>
            <person name="Kamoun S."/>
            <person name="Krampis K."/>
            <person name="Lamour K.H."/>
            <person name="Lee M.K."/>
            <person name="McDonald W.H."/>
            <person name="Medina M."/>
            <person name="Meijer H.J."/>
            <person name="Nordberg E.K."/>
            <person name="Maclean D.J."/>
            <person name="Ospina-Giraldo M.D."/>
            <person name="Morris P.F."/>
            <person name="Phuntumart V."/>
            <person name="Putnam N.H."/>
            <person name="Rash S."/>
            <person name="Rose J.K."/>
            <person name="Sakihama Y."/>
            <person name="Salamov A.A."/>
            <person name="Savidor A."/>
            <person name="Scheuring C.F."/>
            <person name="Smith B.M."/>
            <person name="Sobral B.W."/>
            <person name="Terry A."/>
            <person name="Torto-Alalibo T.A."/>
            <person name="Win J."/>
            <person name="Xu Z."/>
            <person name="Zhang H."/>
            <person name="Grigoriev I.V."/>
            <person name="Rokhsar D.S."/>
            <person name="Boore J.L."/>
        </authorList>
    </citation>
    <scope>NUCLEOTIDE SEQUENCE [LARGE SCALE GENOMIC DNA]</scope>
    <source>
        <strain evidence="1 2">P6497</strain>
    </source>
</reference>
<protein>
    <submittedName>
        <fullName evidence="1">Uncharacterized protein</fullName>
    </submittedName>
</protein>
<gene>
    <name evidence="1" type="ORF">PHYSODRAFT_335588</name>
</gene>
<dbReference type="Proteomes" id="UP000002640">
    <property type="component" value="Unassembled WGS sequence"/>
</dbReference>
<keyword evidence="2" id="KW-1185">Reference proteome</keyword>
<accession>G4ZQT2</accession>
<evidence type="ECO:0000313" key="1">
    <source>
        <dbReference type="EMBL" id="EGZ13880.1"/>
    </source>
</evidence>
<sequence>MSPRTATQLVIQSRLPLANGSLPHVVQLIDGFLAPSCWQAAFNAACEGGASERMLEFFLLRATPDWDEVADAAAKGGHSHVVRWVTSRVEGLDAWETYFSRSFVVQTGDYRAGFGVYRRTNHAMNGTLDINVHRIESLSADPVLVQNKHAVCFSVGRSKCVMSFKTLNTPLDETLAVYVKNAPGNSMVNVKLLLEEGGLLLSSALTIVAIEIPLIYFLKNPRDNRLAFTLVSEGRILNTMVLHYRVSWATMDAMVTVEEKSGLFEFVAGGVEMVTAVCNMLSRAATAVQRFVLSLLPGNST</sequence>
<dbReference type="EMBL" id="JH159156">
    <property type="protein sequence ID" value="EGZ13880.1"/>
    <property type="molecule type" value="Genomic_DNA"/>
</dbReference>
<dbReference type="RefSeq" id="XP_009531309.1">
    <property type="nucleotide sequence ID" value="XM_009533014.1"/>
</dbReference>